<keyword evidence="1" id="KW-0812">Transmembrane</keyword>
<keyword evidence="1" id="KW-1133">Transmembrane helix</keyword>
<dbReference type="AlphaFoldDB" id="A0A3M8T1C2"/>
<gene>
    <name evidence="2" type="ORF">EFK07_18785</name>
</gene>
<name>A0A3M8T1C2_PSEPU</name>
<keyword evidence="1" id="KW-0472">Membrane</keyword>
<evidence type="ECO:0000313" key="3">
    <source>
        <dbReference type="Proteomes" id="UP000278162"/>
    </source>
</evidence>
<organism evidence="2 3">
    <name type="scientific">Pseudomonas putida</name>
    <name type="common">Arthrobacter siderocapsulatus</name>
    <dbReference type="NCBI Taxonomy" id="303"/>
    <lineage>
        <taxon>Bacteria</taxon>
        <taxon>Pseudomonadati</taxon>
        <taxon>Pseudomonadota</taxon>
        <taxon>Gammaproteobacteria</taxon>
        <taxon>Pseudomonadales</taxon>
        <taxon>Pseudomonadaceae</taxon>
        <taxon>Pseudomonas</taxon>
    </lineage>
</organism>
<accession>A0A3M8T1C2</accession>
<dbReference type="EMBL" id="RJAI01000045">
    <property type="protein sequence ID" value="RNF86843.1"/>
    <property type="molecule type" value="Genomic_DNA"/>
</dbReference>
<evidence type="ECO:0000256" key="1">
    <source>
        <dbReference type="SAM" id="Phobius"/>
    </source>
</evidence>
<comment type="caution">
    <text evidence="2">The sequence shown here is derived from an EMBL/GenBank/DDBJ whole genome shotgun (WGS) entry which is preliminary data.</text>
</comment>
<evidence type="ECO:0000313" key="2">
    <source>
        <dbReference type="EMBL" id="RNF86843.1"/>
    </source>
</evidence>
<reference evidence="2 3" key="1">
    <citation type="submission" date="2018-10" db="EMBL/GenBank/DDBJ databases">
        <title>An outbreak of IMP-63 producing strain in France.</title>
        <authorList>
            <person name="Bour M."/>
            <person name="Liapis E."/>
            <person name="Plesiat P."/>
        </authorList>
    </citation>
    <scope>NUCLEOTIDE SEQUENCE [LARGE SCALE GENOMIC DNA]</scope>
    <source>
        <strain evidence="2 3">12917</strain>
    </source>
</reference>
<dbReference type="Proteomes" id="UP000278162">
    <property type="component" value="Unassembled WGS sequence"/>
</dbReference>
<feature type="transmembrane region" description="Helical" evidence="1">
    <location>
        <begin position="6"/>
        <end position="32"/>
    </location>
</feature>
<sequence length="133" mass="14393">MVAGFILLALYGPAVSVSYLVTAAGLLLVALSLLLRFKFLQDLATLSGVALAVWWYVQSLPGVFNPVQHVRFNAEPQTSGFFVLPKTRPLGKTQVDDCDFDSASSTLTCSVRVVPVPTEKLVEAPDDRLSLQP</sequence>
<proteinExistence type="predicted"/>
<protein>
    <submittedName>
        <fullName evidence="2">Uncharacterized protein</fullName>
    </submittedName>
</protein>